<evidence type="ECO:0000259" key="2">
    <source>
        <dbReference type="Pfam" id="PF00534"/>
    </source>
</evidence>
<dbReference type="Pfam" id="PF13439">
    <property type="entry name" value="Glyco_transf_4"/>
    <property type="match status" value="1"/>
</dbReference>
<protein>
    <submittedName>
        <fullName evidence="4">Glycosyltransferase</fullName>
    </submittedName>
</protein>
<evidence type="ECO:0000259" key="3">
    <source>
        <dbReference type="Pfam" id="PF13439"/>
    </source>
</evidence>
<dbReference type="KEGG" id="muh:HYN43_012190"/>
<evidence type="ECO:0000313" key="4">
    <source>
        <dbReference type="EMBL" id="AYL95999.1"/>
    </source>
</evidence>
<dbReference type="InterPro" id="IPR028098">
    <property type="entry name" value="Glyco_trans_4-like_N"/>
</dbReference>
<organism evidence="4 5">
    <name type="scientific">Mucilaginibacter celer</name>
    <dbReference type="NCBI Taxonomy" id="2305508"/>
    <lineage>
        <taxon>Bacteria</taxon>
        <taxon>Pseudomonadati</taxon>
        <taxon>Bacteroidota</taxon>
        <taxon>Sphingobacteriia</taxon>
        <taxon>Sphingobacteriales</taxon>
        <taxon>Sphingobacteriaceae</taxon>
        <taxon>Mucilaginibacter</taxon>
    </lineage>
</organism>
<dbReference type="PANTHER" id="PTHR46401:SF2">
    <property type="entry name" value="GLYCOSYLTRANSFERASE WBBK-RELATED"/>
    <property type="match status" value="1"/>
</dbReference>
<feature type="domain" description="Glycosyltransferase subfamily 4-like N-terminal" evidence="3">
    <location>
        <begin position="16"/>
        <end position="212"/>
    </location>
</feature>
<dbReference type="GO" id="GO:0016757">
    <property type="term" value="F:glycosyltransferase activity"/>
    <property type="evidence" value="ECO:0007669"/>
    <property type="project" value="InterPro"/>
</dbReference>
<feature type="domain" description="Glycosyl transferase family 1" evidence="2">
    <location>
        <begin position="221"/>
        <end position="375"/>
    </location>
</feature>
<dbReference type="OrthoDB" id="9790710at2"/>
<dbReference type="Pfam" id="PF00534">
    <property type="entry name" value="Glycos_transf_1"/>
    <property type="match status" value="1"/>
</dbReference>
<gene>
    <name evidence="4" type="ORF">HYN43_012190</name>
</gene>
<name>A0A494VP29_9SPHI</name>
<dbReference type="SUPFAM" id="SSF53756">
    <property type="entry name" value="UDP-Glycosyltransferase/glycogen phosphorylase"/>
    <property type="match status" value="1"/>
</dbReference>
<reference evidence="4 5" key="1">
    <citation type="submission" date="2018-10" db="EMBL/GenBank/DDBJ databases">
        <title>Genome sequencing of Mucilaginibacter sp. HYN0043.</title>
        <authorList>
            <person name="Kim M."/>
            <person name="Yi H."/>
        </authorList>
    </citation>
    <scope>NUCLEOTIDE SEQUENCE [LARGE SCALE GENOMIC DNA]</scope>
    <source>
        <strain evidence="4 5">HYN0043</strain>
    </source>
</reference>
<dbReference type="Gene3D" id="3.40.50.2000">
    <property type="entry name" value="Glycogen Phosphorylase B"/>
    <property type="match status" value="2"/>
</dbReference>
<dbReference type="GO" id="GO:0009103">
    <property type="term" value="P:lipopolysaccharide biosynthetic process"/>
    <property type="evidence" value="ECO:0007669"/>
    <property type="project" value="TreeGrafter"/>
</dbReference>
<evidence type="ECO:0000256" key="1">
    <source>
        <dbReference type="ARBA" id="ARBA00022679"/>
    </source>
</evidence>
<dbReference type="EMBL" id="CP032869">
    <property type="protein sequence ID" value="AYL95999.1"/>
    <property type="molecule type" value="Genomic_DNA"/>
</dbReference>
<evidence type="ECO:0000313" key="5">
    <source>
        <dbReference type="Proteomes" id="UP000270046"/>
    </source>
</evidence>
<sequence length="401" mass="44029">MNILYLCDEYPPGRHGGIGTYVRLIARQMAKLGHKVIVAGMYSTGYGGDSEFIDEGVKVYRFRWKSDGTWADDRQLLLSKLTNRILRDTGVIENHIKQSLISYEAKLEQLITDEQIDIVEMPDYNDYIRFCKSYVPFPQLSVPVVVKMNGTITYFDNEAGLPTGAHIVKMEQAILNQASAVSSASRYTAEKSAGYLNYDKPITVLYNGINTDLKLAEILRNPLQVVFTGSLVQKKGIYQLAKAWNIVNKNIPDARLLILGKGPQKAVADYLSDGVKSSVTFKGHVPADELYGILSSSAIAVFPSYAEAFALAPLEAMACGAAVINSNRTSGPELVEGSINGLLVDPDNINQLAEAILLLLKDAELCTRLGKAGNEKVKAFFDINIIAKQTLEFYEGVLSNA</sequence>
<accession>A0A494VP29</accession>
<proteinExistence type="predicted"/>
<dbReference type="AlphaFoldDB" id="A0A494VP29"/>
<keyword evidence="1 4" id="KW-0808">Transferase</keyword>
<dbReference type="CDD" id="cd03801">
    <property type="entry name" value="GT4_PimA-like"/>
    <property type="match status" value="1"/>
</dbReference>
<dbReference type="Proteomes" id="UP000270046">
    <property type="component" value="Chromosome"/>
</dbReference>
<dbReference type="PANTHER" id="PTHR46401">
    <property type="entry name" value="GLYCOSYLTRANSFERASE WBBK-RELATED"/>
    <property type="match status" value="1"/>
</dbReference>
<dbReference type="RefSeq" id="WP_119409606.1">
    <property type="nucleotide sequence ID" value="NZ_CP032869.1"/>
</dbReference>
<keyword evidence="5" id="KW-1185">Reference proteome</keyword>
<dbReference type="InterPro" id="IPR001296">
    <property type="entry name" value="Glyco_trans_1"/>
</dbReference>